<dbReference type="EMBL" id="BAMX01000017">
    <property type="protein sequence ID" value="GAN66212.1"/>
    <property type="molecule type" value="Genomic_DNA"/>
</dbReference>
<dbReference type="Proteomes" id="UP000032670">
    <property type="component" value="Unassembled WGS sequence"/>
</dbReference>
<dbReference type="AlphaFoldDB" id="A0A2Z5ZEU2"/>
<gene>
    <name evidence="4" type="ORF">Abor_017_068</name>
    <name evidence="3" type="ORF">AcetOrient_orf00833</name>
</gene>
<accession>A0A2Z5ZEU2</accession>
<reference evidence="3 6" key="2">
    <citation type="submission" date="2018-02" db="EMBL/GenBank/DDBJ databases">
        <title>Acetobacter orientalis genome.</title>
        <authorList>
            <person name="Nakashima N."/>
            <person name="Tamura T."/>
        </authorList>
    </citation>
    <scope>NUCLEOTIDE SEQUENCE [LARGE SCALE GENOMIC DNA]</scope>
    <source>
        <strain evidence="3 6">FAN1</strain>
    </source>
</reference>
<feature type="region of interest" description="Disordered" evidence="1">
    <location>
        <begin position="1"/>
        <end position="39"/>
    </location>
</feature>
<evidence type="ECO:0000313" key="6">
    <source>
        <dbReference type="Proteomes" id="UP000270034"/>
    </source>
</evidence>
<evidence type="ECO:0000313" key="3">
    <source>
        <dbReference type="EMBL" id="BBC78926.1"/>
    </source>
</evidence>
<evidence type="ECO:0000256" key="1">
    <source>
        <dbReference type="SAM" id="MobiDB-lite"/>
    </source>
</evidence>
<accession>A0A0D6NJE8</accession>
<organism evidence="3 6">
    <name type="scientific">Acetobacter orientalis</name>
    <dbReference type="NCBI Taxonomy" id="146474"/>
    <lineage>
        <taxon>Bacteria</taxon>
        <taxon>Pseudomonadati</taxon>
        <taxon>Pseudomonadota</taxon>
        <taxon>Alphaproteobacteria</taxon>
        <taxon>Acetobacterales</taxon>
        <taxon>Acetobacteraceae</taxon>
        <taxon>Acetobacter</taxon>
    </lineage>
</organism>
<dbReference type="Pfam" id="PF10135">
    <property type="entry name" value="Rod-binding"/>
    <property type="match status" value="1"/>
</dbReference>
<dbReference type="RefSeq" id="WP_084594426.1">
    <property type="nucleotide sequence ID" value="NZ_BAMX01000017.1"/>
</dbReference>
<dbReference type="Proteomes" id="UP000270034">
    <property type="component" value="Chromosome"/>
</dbReference>
<feature type="compositionally biased region" description="Polar residues" evidence="1">
    <location>
        <begin position="13"/>
        <end position="36"/>
    </location>
</feature>
<dbReference type="EMBL" id="AP018515">
    <property type="protein sequence ID" value="BBC78926.1"/>
    <property type="molecule type" value="Genomic_DNA"/>
</dbReference>
<evidence type="ECO:0000313" key="4">
    <source>
        <dbReference type="EMBL" id="GAN66212.1"/>
    </source>
</evidence>
<evidence type="ECO:0000313" key="5">
    <source>
        <dbReference type="Proteomes" id="UP000032670"/>
    </source>
</evidence>
<feature type="compositionally biased region" description="Low complexity" evidence="1">
    <location>
        <begin position="1"/>
        <end position="12"/>
    </location>
</feature>
<protein>
    <submittedName>
        <fullName evidence="3">Chemotactic signal-response protein CheL</fullName>
    </submittedName>
</protein>
<keyword evidence="5" id="KW-1185">Reference proteome</keyword>
<name>A0A2Z5ZEU2_9PROT</name>
<dbReference type="GeneID" id="76204359"/>
<reference evidence="4 5" key="1">
    <citation type="submission" date="2012-11" db="EMBL/GenBank/DDBJ databases">
        <title>Whole genome sequence of Acetobacter orientalis 21F-2.</title>
        <authorList>
            <person name="Azuma Y."/>
            <person name="Higashiura N."/>
            <person name="Hirakawa H."/>
            <person name="Matsushita K."/>
        </authorList>
    </citation>
    <scope>NUCLEOTIDE SEQUENCE [LARGE SCALE GENOMIC DNA]</scope>
    <source>
        <strain evidence="4 5">21F-2</strain>
    </source>
</reference>
<evidence type="ECO:0000259" key="2">
    <source>
        <dbReference type="Pfam" id="PF10135"/>
    </source>
</evidence>
<dbReference type="KEGG" id="aot:AcetOri_orf00833"/>
<dbReference type="InterPro" id="IPR019301">
    <property type="entry name" value="Flagellar_prot_FlgJ_N"/>
</dbReference>
<dbReference type="STRING" id="1231341.Abor_017_068"/>
<feature type="domain" description="Flagellar protein FlgJ N-terminal" evidence="2">
    <location>
        <begin position="62"/>
        <end position="110"/>
    </location>
</feature>
<proteinExistence type="predicted"/>
<sequence>MSVTGVTSSSSSFTQMTREAQVQSKAATTKSFQSEVDGNLADKTRQAAVEFEGVTIGELLQPMFDTIDTSEGMFGGGAAETQFRSLQVLEMGKQIANSGGIGIADSVYKQMLKMQEKAQS</sequence>